<comment type="caution">
    <text evidence="2">The sequence shown here is derived from an EMBL/GenBank/DDBJ whole genome shotgun (WGS) entry which is preliminary data.</text>
</comment>
<sequence>MTTSCGWISAHLFHAGSLDALVEHVAAPLTAELREDLAGFFFLHYWEGGPHLRLRVKPAEGADAGRIRRLIERRAGAYFAAHPSRRELRTGDYQALAARYARAEGLAAYDGRLHPNDAVEFIAYLPERRAYGEEACVAAVEEHFTDSSRLALDLLATKPDQGGRAAIGLAALTLTVAACLPDQRAAALRLRAGIRFPPEVEEAFQRDRDGLLRRTRRLWDRPGEGMLGAWSSSLRTLRDRLTDLGAAPADVDTPAAFLARVLRPEAAAVPYILLRCTHLLHNRLGVTPTAEQRLTLLTLRVIAALHES</sequence>
<protein>
    <submittedName>
        <fullName evidence="2">Lantibiotic dehydratase C-terminal domain-containing protein</fullName>
    </submittedName>
</protein>
<reference evidence="3" key="1">
    <citation type="journal article" date="2019" name="Int. J. Syst. Evol. Microbiol.">
        <title>The Global Catalogue of Microorganisms (GCM) 10K type strain sequencing project: providing services to taxonomists for standard genome sequencing and annotation.</title>
        <authorList>
            <consortium name="The Broad Institute Genomics Platform"/>
            <consortium name="The Broad Institute Genome Sequencing Center for Infectious Disease"/>
            <person name="Wu L."/>
            <person name="Ma J."/>
        </authorList>
    </citation>
    <scope>NUCLEOTIDE SEQUENCE [LARGE SCALE GENOMIC DNA]</scope>
    <source>
        <strain evidence="3">CCUG 53903</strain>
    </source>
</reference>
<name>A0ABW1CMQ2_9ACTN</name>
<feature type="domain" description="Thiopeptide-type bacteriocin biosynthesis" evidence="1">
    <location>
        <begin position="7"/>
        <end position="295"/>
    </location>
</feature>
<dbReference type="Pfam" id="PF14028">
    <property type="entry name" value="Lant_dehydr_C"/>
    <property type="match status" value="1"/>
</dbReference>
<accession>A0ABW1CMQ2</accession>
<evidence type="ECO:0000313" key="2">
    <source>
        <dbReference type="EMBL" id="MFC5826041.1"/>
    </source>
</evidence>
<proteinExistence type="predicted"/>
<dbReference type="EMBL" id="JBHSPA010000023">
    <property type="protein sequence ID" value="MFC5826041.1"/>
    <property type="molecule type" value="Genomic_DNA"/>
</dbReference>
<keyword evidence="3" id="KW-1185">Reference proteome</keyword>
<evidence type="ECO:0000313" key="3">
    <source>
        <dbReference type="Proteomes" id="UP001596058"/>
    </source>
</evidence>
<dbReference type="Proteomes" id="UP001596058">
    <property type="component" value="Unassembled WGS sequence"/>
</dbReference>
<organism evidence="2 3">
    <name type="scientific">Nonomuraea insulae</name>
    <dbReference type="NCBI Taxonomy" id="1616787"/>
    <lineage>
        <taxon>Bacteria</taxon>
        <taxon>Bacillati</taxon>
        <taxon>Actinomycetota</taxon>
        <taxon>Actinomycetes</taxon>
        <taxon>Streptosporangiales</taxon>
        <taxon>Streptosporangiaceae</taxon>
        <taxon>Nonomuraea</taxon>
    </lineage>
</organism>
<dbReference type="InterPro" id="IPR023809">
    <property type="entry name" value="Thiopep_bacteriocin_synth_dom"/>
</dbReference>
<evidence type="ECO:0000259" key="1">
    <source>
        <dbReference type="Pfam" id="PF14028"/>
    </source>
</evidence>
<dbReference type="RefSeq" id="WP_379515550.1">
    <property type="nucleotide sequence ID" value="NZ_JBHSPA010000023.1"/>
</dbReference>
<gene>
    <name evidence="2" type="ORF">ACFPZ3_19420</name>
</gene>